<protein>
    <recommendedName>
        <fullName evidence="4">Arabinogalactan endo-beta-1,4-galactanase</fullName>
    </recommendedName>
</protein>
<keyword evidence="1" id="KW-0812">Transmembrane</keyword>
<reference evidence="2 3" key="1">
    <citation type="submission" date="2017-11" db="EMBL/GenBank/DDBJ databases">
        <title>Isolation and Characterization of Family Methanocellaceae Species from Potential Methane Hydrate Area Offshore Southwestern Taiwan.</title>
        <authorList>
            <person name="Zhang W.-L."/>
            <person name="Chen W.-C."/>
            <person name="Lai M.-C."/>
            <person name="Chen S.-C."/>
        </authorList>
    </citation>
    <scope>NUCLEOTIDE SEQUENCE [LARGE SCALE GENOMIC DNA]</scope>
    <source>
        <strain evidence="2 3">CWC-04</strain>
    </source>
</reference>
<dbReference type="SUPFAM" id="SSF51445">
    <property type="entry name" value="(Trans)glycosidases"/>
    <property type="match status" value="1"/>
</dbReference>
<accession>A0AAP2RCK3</accession>
<organism evidence="2 3">
    <name type="scientific">Methanooceanicella nereidis</name>
    <dbReference type="NCBI Taxonomy" id="2052831"/>
    <lineage>
        <taxon>Archaea</taxon>
        <taxon>Methanobacteriati</taxon>
        <taxon>Methanobacteriota</taxon>
        <taxon>Stenosarchaea group</taxon>
        <taxon>Methanomicrobia</taxon>
        <taxon>Methanocellales</taxon>
        <taxon>Methanocellaceae</taxon>
        <taxon>Methanooceanicella</taxon>
    </lineage>
</organism>
<comment type="caution">
    <text evidence="2">The sequence shown here is derived from an EMBL/GenBank/DDBJ whole genome shotgun (WGS) entry which is preliminary data.</text>
</comment>
<evidence type="ECO:0000256" key="1">
    <source>
        <dbReference type="SAM" id="Phobius"/>
    </source>
</evidence>
<keyword evidence="1" id="KW-1133">Transmembrane helix</keyword>
<dbReference type="Gene3D" id="3.20.20.80">
    <property type="entry name" value="Glycosidases"/>
    <property type="match status" value="1"/>
</dbReference>
<gene>
    <name evidence="2" type="ORF">CUJ83_08670</name>
</gene>
<dbReference type="AlphaFoldDB" id="A0AAP2RCK3"/>
<dbReference type="InterPro" id="IPR017853">
    <property type="entry name" value="GH"/>
</dbReference>
<evidence type="ECO:0000313" key="3">
    <source>
        <dbReference type="Proteomes" id="UP001320159"/>
    </source>
</evidence>
<evidence type="ECO:0000313" key="2">
    <source>
        <dbReference type="EMBL" id="MCD1295069.1"/>
    </source>
</evidence>
<proteinExistence type="predicted"/>
<keyword evidence="3" id="KW-1185">Reference proteome</keyword>
<name>A0AAP2RCK3_9EURY</name>
<feature type="transmembrane region" description="Helical" evidence="1">
    <location>
        <begin position="30"/>
        <end position="48"/>
    </location>
</feature>
<keyword evidence="1" id="KW-0472">Membrane</keyword>
<dbReference type="EMBL" id="PGCK01000006">
    <property type="protein sequence ID" value="MCD1295069.1"/>
    <property type="molecule type" value="Genomic_DNA"/>
</dbReference>
<dbReference type="Proteomes" id="UP001320159">
    <property type="component" value="Unassembled WGS sequence"/>
</dbReference>
<evidence type="ECO:0008006" key="4">
    <source>
        <dbReference type="Google" id="ProtNLM"/>
    </source>
</evidence>
<sequence>MKCRISAEKSLQKTKYFQASIQTIMFRKDVFYKLFNLITLISIILISGCIGNNRSPLPASGDGSPTLSPSGSRSFYMGMTPFPYDNTIDARIETYRFIKEHSDLAIHHFDSGVPWPEAFNNTPYRPNVENDLNYRVSQIKKGQQVYVAVTPIIIMRDGLTGYRGDSDNMERQGKWKDKGFTDADVIQAYTNYCKYMINKFEPDHFAYAIEANILADKDPAEFEKFPVMAEQVYSSLKSEYPDLPVFLTLHVDTYALNKNEQTEAIKKLLPYTDYIAVSTYPYTYKANPADIPRDWFSQMHDLAPEKPFAIAETGYAAEDLILDQYGATINGSEEWQAEYVNFMLTGASDLDAKFVVWFVSGDYDRLWDKMEKMGVDELFKLWKDNGLMDGDRKPRKSLDAWDKWLTGKP</sequence>